<proteinExistence type="inferred from homology"/>
<evidence type="ECO:0000256" key="4">
    <source>
        <dbReference type="ARBA" id="ARBA00022801"/>
    </source>
</evidence>
<dbReference type="InterPro" id="IPR005229">
    <property type="entry name" value="YicC/YloC-like"/>
</dbReference>
<dbReference type="PATRIC" id="fig|1439726.3.peg.3247"/>
<feature type="domain" description="Endoribonuclease YicC-like C-terminal" evidence="7">
    <location>
        <begin position="181"/>
        <end position="294"/>
    </location>
</feature>
<dbReference type="Pfam" id="PF08340">
    <property type="entry name" value="YicC-like_C"/>
    <property type="match status" value="1"/>
</dbReference>
<evidence type="ECO:0000256" key="2">
    <source>
        <dbReference type="ARBA" id="ARBA00022722"/>
    </source>
</evidence>
<protein>
    <recommendedName>
        <fullName evidence="10">YicC family protein</fullName>
    </recommendedName>
</protein>
<sequence>MTVMSMTGFARRDGSHGDLRFAWEIRSVNGRGLDLRFRTPPGFEAVEQVARTRAQARLGRGSVQVALSAERAVARSGYTVNRPLLDLLVATARDYAEVPGLAPASIAGLLAVKGVVEPVASEEVMEERAALDAAVLTAFDEVLEALVAARAEEGRALGAIVGRQVDEVAALAAAAEACPARSAEAIGARIADQIATLFGRSDLDPQRLHQEAMLLAAKADIREELDRLTAHVAQARSLLASGEPAGRRLDFLAQEFNRETNTLCSKSNDSRLTTIGLSLKAVVDQFKEQVQNIE</sequence>
<feature type="domain" description="Endoribonuclease YicC-like N-terminal" evidence="6">
    <location>
        <begin position="4"/>
        <end position="157"/>
    </location>
</feature>
<evidence type="ECO:0000256" key="3">
    <source>
        <dbReference type="ARBA" id="ARBA00022759"/>
    </source>
</evidence>
<dbReference type="OrthoDB" id="9771229at2"/>
<dbReference type="InterPro" id="IPR013527">
    <property type="entry name" value="YicC-like_N"/>
</dbReference>
<name>A0A1E3GZY3_9HYPH</name>
<dbReference type="AlphaFoldDB" id="A0A1E3GZY3"/>
<dbReference type="PANTHER" id="PTHR30636:SF3">
    <property type="entry name" value="UPF0701 PROTEIN YICC"/>
    <property type="match status" value="1"/>
</dbReference>
<dbReference type="GO" id="GO:0004521">
    <property type="term" value="F:RNA endonuclease activity"/>
    <property type="evidence" value="ECO:0007669"/>
    <property type="project" value="InterPro"/>
</dbReference>
<organism evidence="8 9">
    <name type="scientific">Methylobrevis pamukkalensis</name>
    <dbReference type="NCBI Taxonomy" id="1439726"/>
    <lineage>
        <taxon>Bacteria</taxon>
        <taxon>Pseudomonadati</taxon>
        <taxon>Pseudomonadota</taxon>
        <taxon>Alphaproteobacteria</taxon>
        <taxon>Hyphomicrobiales</taxon>
        <taxon>Pleomorphomonadaceae</taxon>
        <taxon>Methylobrevis</taxon>
    </lineage>
</organism>
<evidence type="ECO:0000313" key="9">
    <source>
        <dbReference type="Proteomes" id="UP000094622"/>
    </source>
</evidence>
<dbReference type="EMBL" id="MCRJ01000083">
    <property type="protein sequence ID" value="ODN69594.1"/>
    <property type="molecule type" value="Genomic_DNA"/>
</dbReference>
<evidence type="ECO:0000259" key="7">
    <source>
        <dbReference type="Pfam" id="PF08340"/>
    </source>
</evidence>
<keyword evidence="9" id="KW-1185">Reference proteome</keyword>
<comment type="similarity">
    <text evidence="5">Belongs to the YicC/YloC family.</text>
</comment>
<dbReference type="NCBIfam" id="TIGR00255">
    <property type="entry name" value="YicC/YloC family endoribonuclease"/>
    <property type="match status" value="1"/>
</dbReference>
<evidence type="ECO:0000256" key="1">
    <source>
        <dbReference type="ARBA" id="ARBA00001968"/>
    </source>
</evidence>
<dbReference type="GO" id="GO:0016787">
    <property type="term" value="F:hydrolase activity"/>
    <property type="evidence" value="ECO:0007669"/>
    <property type="project" value="UniProtKB-KW"/>
</dbReference>
<keyword evidence="4" id="KW-0378">Hydrolase</keyword>
<evidence type="ECO:0000259" key="6">
    <source>
        <dbReference type="Pfam" id="PF03755"/>
    </source>
</evidence>
<dbReference type="RefSeq" id="WP_069307524.1">
    <property type="nucleotide sequence ID" value="NZ_MCRJ01000083.1"/>
</dbReference>
<keyword evidence="2" id="KW-0540">Nuclease</keyword>
<accession>A0A1E3GZY3</accession>
<gene>
    <name evidence="8" type="ORF">A6302_03090</name>
</gene>
<reference evidence="8 9" key="1">
    <citation type="submission" date="2016-07" db="EMBL/GenBank/DDBJ databases">
        <title>Draft Genome Sequence of Methylobrevis pamukkalensis PK2.</title>
        <authorList>
            <person name="Vasilenko O.V."/>
            <person name="Doronina N.V."/>
            <person name="Shmareva M.N."/>
            <person name="Tarlachkov S.V."/>
            <person name="Mustakhimov I."/>
            <person name="Trotsenko Y.A."/>
        </authorList>
    </citation>
    <scope>NUCLEOTIDE SEQUENCE [LARGE SCALE GENOMIC DNA]</scope>
    <source>
        <strain evidence="8 9">PK2</strain>
    </source>
</reference>
<dbReference type="Proteomes" id="UP000094622">
    <property type="component" value="Unassembled WGS sequence"/>
</dbReference>
<dbReference type="Pfam" id="PF03755">
    <property type="entry name" value="YicC-like_N"/>
    <property type="match status" value="1"/>
</dbReference>
<keyword evidence="3" id="KW-0255">Endonuclease</keyword>
<evidence type="ECO:0000256" key="5">
    <source>
        <dbReference type="ARBA" id="ARBA00035648"/>
    </source>
</evidence>
<evidence type="ECO:0000313" key="8">
    <source>
        <dbReference type="EMBL" id="ODN69594.1"/>
    </source>
</evidence>
<comment type="cofactor">
    <cofactor evidence="1">
        <name>a divalent metal cation</name>
        <dbReference type="ChEBI" id="CHEBI:60240"/>
    </cofactor>
</comment>
<evidence type="ECO:0008006" key="10">
    <source>
        <dbReference type="Google" id="ProtNLM"/>
    </source>
</evidence>
<comment type="caution">
    <text evidence="8">The sequence shown here is derived from an EMBL/GenBank/DDBJ whole genome shotgun (WGS) entry which is preliminary data.</text>
</comment>
<dbReference type="InterPro" id="IPR013551">
    <property type="entry name" value="YicC-like_C"/>
</dbReference>
<dbReference type="PANTHER" id="PTHR30636">
    <property type="entry name" value="UPF0701 PROTEIN YICC"/>
    <property type="match status" value="1"/>
</dbReference>